<dbReference type="Proteomes" id="UP000094828">
    <property type="component" value="Unassembled WGS sequence"/>
</dbReference>
<dbReference type="SUPFAM" id="SSF51905">
    <property type="entry name" value="FAD/NAD(P)-binding domain"/>
    <property type="match status" value="1"/>
</dbReference>
<dbReference type="STRING" id="1841610.A6X21_21610"/>
<dbReference type="OrthoDB" id="9806565at2"/>
<protein>
    <submittedName>
        <fullName evidence="1">Alkylhalidase</fullName>
    </submittedName>
</protein>
<name>A0A1C3EFW9_9PLAN</name>
<keyword evidence="2" id="KW-1185">Reference proteome</keyword>
<dbReference type="InterPro" id="IPR036188">
    <property type="entry name" value="FAD/NAD-bd_sf"/>
</dbReference>
<comment type="caution">
    <text evidence="1">The sequence shown here is derived from an EMBL/GenBank/DDBJ whole genome shotgun (WGS) entry which is preliminary data.</text>
</comment>
<dbReference type="AlphaFoldDB" id="A0A1C3EFW9"/>
<dbReference type="Pfam" id="PF13450">
    <property type="entry name" value="NAD_binding_8"/>
    <property type="match status" value="1"/>
</dbReference>
<accession>A0A1C3EFW9</accession>
<dbReference type="Pfam" id="PF04820">
    <property type="entry name" value="Trp_halogenase"/>
    <property type="match status" value="1"/>
</dbReference>
<dbReference type="InterPro" id="IPR006905">
    <property type="entry name" value="Flavin_halogenase"/>
</dbReference>
<reference evidence="1 2" key="1">
    <citation type="submission" date="2016-05" db="EMBL/GenBank/DDBJ databases">
        <title>Genomic and physiological characterization of Planctopirus sp. isolated from fresh water lake.</title>
        <authorList>
            <person name="Subhash Y."/>
            <person name="Ramana C."/>
        </authorList>
    </citation>
    <scope>NUCLEOTIDE SEQUENCE [LARGE SCALE GENOMIC DNA]</scope>
    <source>
        <strain evidence="1 2">JC280</strain>
    </source>
</reference>
<evidence type="ECO:0000313" key="2">
    <source>
        <dbReference type="Proteomes" id="UP000094828"/>
    </source>
</evidence>
<gene>
    <name evidence="1" type="ORF">A6X21_21610</name>
</gene>
<dbReference type="PANTHER" id="PTHR43747:SF1">
    <property type="entry name" value="SLR1998 PROTEIN"/>
    <property type="match status" value="1"/>
</dbReference>
<dbReference type="Gene3D" id="3.50.50.60">
    <property type="entry name" value="FAD/NAD(P)-binding domain"/>
    <property type="match status" value="1"/>
</dbReference>
<dbReference type="InterPro" id="IPR050816">
    <property type="entry name" value="Flavin-dep_Halogenase_NPB"/>
</dbReference>
<dbReference type="PRINTS" id="PR00469">
    <property type="entry name" value="PNDRDTASEII"/>
</dbReference>
<dbReference type="PANTHER" id="PTHR43747">
    <property type="entry name" value="FAD-BINDING PROTEIN"/>
    <property type="match status" value="1"/>
</dbReference>
<evidence type="ECO:0000313" key="1">
    <source>
        <dbReference type="EMBL" id="ODA32113.1"/>
    </source>
</evidence>
<dbReference type="GO" id="GO:0004497">
    <property type="term" value="F:monooxygenase activity"/>
    <property type="evidence" value="ECO:0007669"/>
    <property type="project" value="InterPro"/>
</dbReference>
<sequence length="417" mass="46928">MIQSLDPEVIVIGGGPAGATAATLLAQAGHRVQLFEREVFPRFHIGESLIPCTYGVFARTGLLERLKDSHFVKKYSVQFVSDTGKVSAPFFFTQYKPVESSQTWQVRRADFDLMLLDHAREAGVQVYENHRVLEAIFEEDRCVGVRVKNETTGEERQVRAQVVIDGSGQSSVLLDRLQLRTWDSELKKAAVWTYFKNAWRDEGENAGATSVIQTEGKKGWFWYIPLHDNITSVGVVADFSHLFNKQRTKDLGELFQEEVDHCPGVKVRLEGAERCDQYRAAKEYSYRAKQAAGQGWVLIGDAYGFLDPLYSSGVLLAVKSGELAADAVHQGLMTNDLTRTTLGAWEPEYVLGMERMRKLVLAYYKGMNFSKLIMKYPETKDDITDLLMGDLFRAELDLTLDKVDSMLEEMAAQPVVA</sequence>
<organism evidence="1 2">
    <name type="scientific">Planctopirus hydrillae</name>
    <dbReference type="NCBI Taxonomy" id="1841610"/>
    <lineage>
        <taxon>Bacteria</taxon>
        <taxon>Pseudomonadati</taxon>
        <taxon>Planctomycetota</taxon>
        <taxon>Planctomycetia</taxon>
        <taxon>Planctomycetales</taxon>
        <taxon>Planctomycetaceae</taxon>
        <taxon>Planctopirus</taxon>
    </lineage>
</organism>
<proteinExistence type="predicted"/>
<dbReference type="RefSeq" id="WP_068847648.1">
    <property type="nucleotide sequence ID" value="NZ_LYDR01000071.1"/>
</dbReference>
<dbReference type="EMBL" id="LYDR01000071">
    <property type="protein sequence ID" value="ODA32113.1"/>
    <property type="molecule type" value="Genomic_DNA"/>
</dbReference>